<feature type="coiled-coil region" evidence="3">
    <location>
        <begin position="386"/>
        <end position="413"/>
    </location>
</feature>
<dbReference type="PANTHER" id="PTHR46136:SF19">
    <property type="entry name" value="TRANSCRIPTION FACTOR GTE12"/>
    <property type="match status" value="1"/>
</dbReference>
<evidence type="ECO:0000256" key="3">
    <source>
        <dbReference type="SAM" id="Coils"/>
    </source>
</evidence>
<dbReference type="PROSITE" id="PS50014">
    <property type="entry name" value="BROMODOMAIN_2"/>
    <property type="match status" value="1"/>
</dbReference>
<evidence type="ECO:0000256" key="2">
    <source>
        <dbReference type="PROSITE-ProRule" id="PRU00035"/>
    </source>
</evidence>
<sequence>MVAVDNTVQRSIKFKITSKGKRCELEDKSSGNIMMIVNNECRDGVNANGKSIPVKYTKSGNSNKRKPGVILECQGEKKQRTEQSFKEQYSKILRLLMGHPHGFAFNQPIDPVKLKIPDYFSIITEPMDLGKIKCKLEENRYFDAEEFARDVTLTFSNAMVYNPPGNYVYNFAMELNDLFSRRWNLLKTKLNVIDEGTSLELEKAIKVSLDVKEGKGKPARTTQSGRPRLVKTYHKDNGNQSAFATSNKKQLFYFPAVKCATCGSLTCKCSLRCPVKPSSSDFSSERLSDRDHSSDSKLDCKVKYPLTSQARGLPLDSYGHECVPNEDNFQQRVSSPATTAAIDKGWTSPVNMSPKKVLRASMLKSRFADTISRARHHALLDHDKKINLVSRQKERERLERQQCEEKARIAAENKTVVAASRMRVEMELKTKREKARKAARIALEKMGKTVDIDENRNIMEEFEAIIGGISSGHLRNPLEQFGLYIKDDYMEEDEEEAILQGEEGEILS</sequence>
<dbReference type="Gene3D" id="1.20.920.10">
    <property type="entry name" value="Bromodomain-like"/>
    <property type="match status" value="1"/>
</dbReference>
<dbReference type="InterPro" id="IPR036427">
    <property type="entry name" value="Bromodomain-like_sf"/>
</dbReference>
<dbReference type="PANTHER" id="PTHR46136">
    <property type="entry name" value="TRANSCRIPTION FACTOR GTE8"/>
    <property type="match status" value="1"/>
</dbReference>
<name>A0A8S0RH11_OLEEU</name>
<dbReference type="AlphaFoldDB" id="A0A8S0RH11"/>
<protein>
    <submittedName>
        <fullName evidence="6">Transcription factor GTE12-like isoform X2</fullName>
    </submittedName>
</protein>
<feature type="domain" description="Bromo" evidence="5">
    <location>
        <begin position="97"/>
        <end position="169"/>
    </location>
</feature>
<dbReference type="EMBL" id="CACTIH010003618">
    <property type="protein sequence ID" value="CAA2978304.1"/>
    <property type="molecule type" value="Genomic_DNA"/>
</dbReference>
<proteinExistence type="predicted"/>
<evidence type="ECO:0000256" key="4">
    <source>
        <dbReference type="SAM" id="MobiDB-lite"/>
    </source>
</evidence>
<evidence type="ECO:0000313" key="7">
    <source>
        <dbReference type="Proteomes" id="UP000594638"/>
    </source>
</evidence>
<dbReference type="OrthoDB" id="21449at2759"/>
<organism evidence="6 7">
    <name type="scientific">Olea europaea subsp. europaea</name>
    <dbReference type="NCBI Taxonomy" id="158383"/>
    <lineage>
        <taxon>Eukaryota</taxon>
        <taxon>Viridiplantae</taxon>
        <taxon>Streptophyta</taxon>
        <taxon>Embryophyta</taxon>
        <taxon>Tracheophyta</taxon>
        <taxon>Spermatophyta</taxon>
        <taxon>Magnoliopsida</taxon>
        <taxon>eudicotyledons</taxon>
        <taxon>Gunneridae</taxon>
        <taxon>Pentapetalae</taxon>
        <taxon>asterids</taxon>
        <taxon>lamiids</taxon>
        <taxon>Lamiales</taxon>
        <taxon>Oleaceae</taxon>
        <taxon>Oleeae</taxon>
        <taxon>Olea</taxon>
    </lineage>
</organism>
<keyword evidence="7" id="KW-1185">Reference proteome</keyword>
<dbReference type="Pfam" id="PF00439">
    <property type="entry name" value="Bromodomain"/>
    <property type="match status" value="1"/>
</dbReference>
<comment type="caution">
    <text evidence="6">The sequence shown here is derived from an EMBL/GenBank/DDBJ whole genome shotgun (WGS) entry which is preliminary data.</text>
</comment>
<dbReference type="SUPFAM" id="SSF47370">
    <property type="entry name" value="Bromodomain"/>
    <property type="match status" value="1"/>
</dbReference>
<dbReference type="Proteomes" id="UP000594638">
    <property type="component" value="Unassembled WGS sequence"/>
</dbReference>
<evidence type="ECO:0000256" key="1">
    <source>
        <dbReference type="ARBA" id="ARBA00023117"/>
    </source>
</evidence>
<evidence type="ECO:0000259" key="5">
    <source>
        <dbReference type="PROSITE" id="PS50014"/>
    </source>
</evidence>
<feature type="region of interest" description="Disordered" evidence="4">
    <location>
        <begin position="275"/>
        <end position="297"/>
    </location>
</feature>
<dbReference type="InterPro" id="IPR001487">
    <property type="entry name" value="Bromodomain"/>
</dbReference>
<dbReference type="Gramene" id="OE9A003895T1">
    <property type="protein sequence ID" value="OE9A003895C1"/>
    <property type="gene ID" value="OE9A003895"/>
</dbReference>
<keyword evidence="3" id="KW-0175">Coiled coil</keyword>
<dbReference type="PRINTS" id="PR00503">
    <property type="entry name" value="BROMODOMAIN"/>
</dbReference>
<feature type="compositionally biased region" description="Basic and acidic residues" evidence="4">
    <location>
        <begin position="283"/>
        <end position="297"/>
    </location>
</feature>
<keyword evidence="1 2" id="KW-0103">Bromodomain</keyword>
<dbReference type="InterPro" id="IPR052442">
    <property type="entry name" value="Env_Response_Regulator"/>
</dbReference>
<reference evidence="6 7" key="1">
    <citation type="submission" date="2019-12" db="EMBL/GenBank/DDBJ databases">
        <authorList>
            <person name="Alioto T."/>
            <person name="Alioto T."/>
            <person name="Gomez Garrido J."/>
        </authorList>
    </citation>
    <scope>NUCLEOTIDE SEQUENCE [LARGE SCALE GENOMIC DNA]</scope>
</reference>
<dbReference type="SMART" id="SM00297">
    <property type="entry name" value="BROMO"/>
    <property type="match status" value="1"/>
</dbReference>
<accession>A0A8S0RH11</accession>
<evidence type="ECO:0000313" key="6">
    <source>
        <dbReference type="EMBL" id="CAA2978304.1"/>
    </source>
</evidence>
<gene>
    <name evidence="6" type="ORF">OLEA9_A003895</name>
</gene>